<dbReference type="SUPFAM" id="SSF53383">
    <property type="entry name" value="PLP-dependent transferases"/>
    <property type="match status" value="1"/>
</dbReference>
<organism evidence="17 18">
    <name type="scientific">Staphylococcus felis</name>
    <dbReference type="NCBI Taxonomy" id="46127"/>
    <lineage>
        <taxon>Bacteria</taxon>
        <taxon>Bacillati</taxon>
        <taxon>Bacillota</taxon>
        <taxon>Bacilli</taxon>
        <taxon>Bacillales</taxon>
        <taxon>Staphylococcaceae</taxon>
        <taxon>Staphylococcus</taxon>
    </lineage>
</organism>
<feature type="domain" description="Aminotransferase class I/classII large" evidence="16">
    <location>
        <begin position="44"/>
        <end position="386"/>
    </location>
</feature>
<dbReference type="RefSeq" id="WP_198092573.1">
    <property type="nucleotide sequence ID" value="NZ_CAJVAI010000015.1"/>
</dbReference>
<evidence type="ECO:0000256" key="6">
    <source>
        <dbReference type="ARBA" id="ARBA00015148"/>
    </source>
</evidence>
<keyword evidence="8 15" id="KW-0663">Pyridoxal phosphate</keyword>
<evidence type="ECO:0000256" key="8">
    <source>
        <dbReference type="ARBA" id="ARBA00022898"/>
    </source>
</evidence>
<dbReference type="InterPro" id="IPR015422">
    <property type="entry name" value="PyrdxlP-dep_Trfase_small"/>
</dbReference>
<dbReference type="NCBIfam" id="TIGR01821">
    <property type="entry name" value="5aminolev_synth"/>
    <property type="match status" value="1"/>
</dbReference>
<dbReference type="InterPro" id="IPR001917">
    <property type="entry name" value="Aminotrans_II_pyridoxalP_BS"/>
</dbReference>
<evidence type="ECO:0000256" key="13">
    <source>
        <dbReference type="ARBA" id="ARBA00032773"/>
    </source>
</evidence>
<sequence length="404" mass="45226">MYSKHSMSLIEGLKVSNQYREFKEINRVAGKYPLAYSSEDHINVFCSNDYLGMSQNKEVMLSMIEALINFGAGAGGSRNIGGSHKYFSMLENTLATWHKKDSALIFPTGYSSNDASIQCLLRKFPDMIVFSDSKNHASIINGIRSTKNKKVIFEHNNTKDLEDKLKLYSNDTPKIIIFESIYSMDGDVAPIKEITELASKYNSLTFLDEVHAVGMYGETGAGYAELLGISDKIDIIQSTMAKGIGIIGGYIVGEKHIIDLIRSFSSGFIFTTALPPCIVAGCLTSVNHLKKSHKERQALHEKTNYLRKQLKYYNIPVLPQSTTHIIPVIIGDSIKCKKASEKLLEDYNIYVQPINYPTVDQGTERFRINVTPNHTKLHIDHLCKSINEVFKQLNITYGDAVTNG</sequence>
<evidence type="ECO:0000256" key="14">
    <source>
        <dbReference type="ARBA" id="ARBA00047654"/>
    </source>
</evidence>
<comment type="catalytic activity">
    <reaction evidence="14">
        <text>succinyl-CoA + glycine + H(+) = 5-aminolevulinate + CO2 + CoA</text>
        <dbReference type="Rhea" id="RHEA:12921"/>
        <dbReference type="ChEBI" id="CHEBI:15378"/>
        <dbReference type="ChEBI" id="CHEBI:16526"/>
        <dbReference type="ChEBI" id="CHEBI:57287"/>
        <dbReference type="ChEBI" id="CHEBI:57292"/>
        <dbReference type="ChEBI" id="CHEBI:57305"/>
        <dbReference type="ChEBI" id="CHEBI:356416"/>
        <dbReference type="EC" id="2.3.1.37"/>
    </reaction>
</comment>
<accession>A0ABS0QNM1</accession>
<evidence type="ECO:0000256" key="10">
    <source>
        <dbReference type="ARBA" id="ARBA00023315"/>
    </source>
</evidence>
<evidence type="ECO:0000256" key="2">
    <source>
        <dbReference type="ARBA" id="ARBA00005029"/>
    </source>
</evidence>
<dbReference type="GO" id="GO:0003870">
    <property type="term" value="F:5-aminolevulinate synthase activity"/>
    <property type="evidence" value="ECO:0007669"/>
    <property type="project" value="UniProtKB-EC"/>
</dbReference>
<dbReference type="InterPro" id="IPR004839">
    <property type="entry name" value="Aminotransferase_I/II_large"/>
</dbReference>
<keyword evidence="9" id="KW-0350">Heme biosynthesis</keyword>
<gene>
    <name evidence="17" type="primary">hemA</name>
    <name evidence="17" type="ORF">I9026_03840</name>
</gene>
<evidence type="ECO:0000256" key="12">
    <source>
        <dbReference type="ARBA" id="ARBA00031945"/>
    </source>
</evidence>
<evidence type="ECO:0000256" key="1">
    <source>
        <dbReference type="ARBA" id="ARBA00001933"/>
    </source>
</evidence>
<dbReference type="Proteomes" id="UP000597038">
    <property type="component" value="Unassembled WGS sequence"/>
</dbReference>
<evidence type="ECO:0000256" key="4">
    <source>
        <dbReference type="ARBA" id="ARBA00011738"/>
    </source>
</evidence>
<dbReference type="InterPro" id="IPR015421">
    <property type="entry name" value="PyrdxlP-dep_Trfase_major"/>
</dbReference>
<comment type="similarity">
    <text evidence="3 15">Belongs to the class-II pyridoxal-phosphate-dependent aminotransferase family.</text>
</comment>
<comment type="caution">
    <text evidence="17">The sequence shown here is derived from an EMBL/GenBank/DDBJ whole genome shotgun (WGS) entry which is preliminary data.</text>
</comment>
<evidence type="ECO:0000256" key="15">
    <source>
        <dbReference type="RuleBase" id="RU003693"/>
    </source>
</evidence>
<comment type="cofactor">
    <cofactor evidence="1 15">
        <name>pyridoxal 5'-phosphate</name>
        <dbReference type="ChEBI" id="CHEBI:597326"/>
    </cofactor>
</comment>
<evidence type="ECO:0000313" key="17">
    <source>
        <dbReference type="EMBL" id="MBH9580497.1"/>
    </source>
</evidence>
<dbReference type="InterPro" id="IPR010961">
    <property type="entry name" value="4pyrrol_synth_NH2levulA_synth"/>
</dbReference>
<dbReference type="InterPro" id="IPR050087">
    <property type="entry name" value="AON_synthase_class-II"/>
</dbReference>
<keyword evidence="18" id="KW-1185">Reference proteome</keyword>
<dbReference type="PANTHER" id="PTHR13693">
    <property type="entry name" value="CLASS II AMINOTRANSFERASE/8-AMINO-7-OXONONANOATE SYNTHASE"/>
    <property type="match status" value="1"/>
</dbReference>
<dbReference type="EC" id="2.3.1.37" evidence="5"/>
<keyword evidence="7 17" id="KW-0808">Transferase</keyword>
<evidence type="ECO:0000256" key="9">
    <source>
        <dbReference type="ARBA" id="ARBA00023133"/>
    </source>
</evidence>
<proteinExistence type="inferred from homology"/>
<reference evidence="17 18" key="1">
    <citation type="submission" date="2020-12" db="EMBL/GenBank/DDBJ databases">
        <title>Genomic analysis of Staphylococcus felis from a cat with skin infection.</title>
        <authorList>
            <person name="Aslantas O."/>
            <person name="Keskin O."/>
            <person name="Buyukaltay K."/>
            <person name="Gullu Yucetepe A."/>
        </authorList>
    </citation>
    <scope>NUCLEOTIDE SEQUENCE [LARGE SCALE GENOMIC DNA]</scope>
    <source>
        <strain evidence="17 18">HARRANVET</strain>
    </source>
</reference>
<dbReference type="PANTHER" id="PTHR13693:SF102">
    <property type="entry name" value="2-AMINO-3-KETOBUTYRATE COENZYME A LIGASE, MITOCHONDRIAL"/>
    <property type="match status" value="1"/>
</dbReference>
<keyword evidence="10 17" id="KW-0012">Acyltransferase</keyword>
<dbReference type="EMBL" id="JAEDAQ010000004">
    <property type="protein sequence ID" value="MBH9580497.1"/>
    <property type="molecule type" value="Genomic_DNA"/>
</dbReference>
<name>A0ABS0QNM1_9STAP</name>
<evidence type="ECO:0000256" key="7">
    <source>
        <dbReference type="ARBA" id="ARBA00022679"/>
    </source>
</evidence>
<comment type="subunit">
    <text evidence="4">Homodimer.</text>
</comment>
<evidence type="ECO:0000259" key="16">
    <source>
        <dbReference type="Pfam" id="PF00155"/>
    </source>
</evidence>
<evidence type="ECO:0000313" key="18">
    <source>
        <dbReference type="Proteomes" id="UP000597038"/>
    </source>
</evidence>
<evidence type="ECO:0000256" key="5">
    <source>
        <dbReference type="ARBA" id="ARBA00013257"/>
    </source>
</evidence>
<comment type="pathway">
    <text evidence="2">Porphyrin-containing compound metabolism; protoporphyrin-IX biosynthesis; 5-aminolevulinate from glycine: step 1/1.</text>
</comment>
<dbReference type="CDD" id="cd06454">
    <property type="entry name" value="KBL_like"/>
    <property type="match status" value="1"/>
</dbReference>
<protein>
    <recommendedName>
        <fullName evidence="6">Putative pyridoxal phosphate-dependent acyltransferase</fullName>
        <ecNumber evidence="5">2.3.1.37</ecNumber>
    </recommendedName>
    <alternativeName>
        <fullName evidence="11">5-aminolevulinic acid synthase</fullName>
    </alternativeName>
    <alternativeName>
        <fullName evidence="12">Delta-ALA synthase</fullName>
    </alternativeName>
    <alternativeName>
        <fullName evidence="13">Delta-aminolevulinate synthase</fullName>
    </alternativeName>
</protein>
<evidence type="ECO:0000256" key="11">
    <source>
        <dbReference type="ARBA" id="ARBA00031691"/>
    </source>
</evidence>
<dbReference type="Pfam" id="PF00155">
    <property type="entry name" value="Aminotran_1_2"/>
    <property type="match status" value="1"/>
</dbReference>
<dbReference type="Gene3D" id="3.90.1150.10">
    <property type="entry name" value="Aspartate Aminotransferase, domain 1"/>
    <property type="match status" value="2"/>
</dbReference>
<dbReference type="PROSITE" id="PS00599">
    <property type="entry name" value="AA_TRANSFER_CLASS_2"/>
    <property type="match status" value="1"/>
</dbReference>
<dbReference type="InterPro" id="IPR015424">
    <property type="entry name" value="PyrdxlP-dep_Trfase"/>
</dbReference>
<evidence type="ECO:0000256" key="3">
    <source>
        <dbReference type="ARBA" id="ARBA00008392"/>
    </source>
</evidence>
<dbReference type="Gene3D" id="3.40.640.10">
    <property type="entry name" value="Type I PLP-dependent aspartate aminotransferase-like (Major domain)"/>
    <property type="match status" value="1"/>
</dbReference>